<keyword evidence="2" id="KW-0732">Signal</keyword>
<accession>A0A1B6M0Q8</accession>
<feature type="region of interest" description="Disordered" evidence="1">
    <location>
        <begin position="152"/>
        <end position="193"/>
    </location>
</feature>
<dbReference type="PANTHER" id="PTHR21719">
    <property type="entry name" value="FI06402P-RELATED"/>
    <property type="match status" value="1"/>
</dbReference>
<proteinExistence type="predicted"/>
<gene>
    <name evidence="3" type="ORF">g.19823</name>
</gene>
<organism evidence="3">
    <name type="scientific">Graphocephala atropunctata</name>
    <dbReference type="NCBI Taxonomy" id="36148"/>
    <lineage>
        <taxon>Eukaryota</taxon>
        <taxon>Metazoa</taxon>
        <taxon>Ecdysozoa</taxon>
        <taxon>Arthropoda</taxon>
        <taxon>Hexapoda</taxon>
        <taxon>Insecta</taxon>
        <taxon>Pterygota</taxon>
        <taxon>Neoptera</taxon>
        <taxon>Paraneoptera</taxon>
        <taxon>Hemiptera</taxon>
        <taxon>Auchenorrhyncha</taxon>
        <taxon>Membracoidea</taxon>
        <taxon>Cicadellidae</taxon>
        <taxon>Cicadellinae</taxon>
        <taxon>Cicadellini</taxon>
        <taxon>Graphocephala</taxon>
    </lineage>
</organism>
<dbReference type="InterPro" id="IPR029034">
    <property type="entry name" value="Cystine-knot_cytokine"/>
</dbReference>
<dbReference type="SUPFAM" id="SSF57501">
    <property type="entry name" value="Cystine-knot cytokines"/>
    <property type="match status" value="1"/>
</dbReference>
<feature type="chain" id="PRO_5008587934" evidence="2">
    <location>
        <begin position="26"/>
        <end position="278"/>
    </location>
</feature>
<dbReference type="PANTHER" id="PTHR21719:SF1">
    <property type="entry name" value="FI06402P-RELATED"/>
    <property type="match status" value="1"/>
</dbReference>
<feature type="compositionally biased region" description="Low complexity" evidence="1">
    <location>
        <begin position="160"/>
        <end position="169"/>
    </location>
</feature>
<feature type="compositionally biased region" description="Low complexity" evidence="1">
    <location>
        <begin position="213"/>
        <end position="230"/>
    </location>
</feature>
<dbReference type="EMBL" id="GEBQ01010469">
    <property type="protein sequence ID" value="JAT29508.1"/>
    <property type="molecule type" value="Transcribed_RNA"/>
</dbReference>
<evidence type="ECO:0000313" key="3">
    <source>
        <dbReference type="EMBL" id="JAT29508.1"/>
    </source>
</evidence>
<dbReference type="Gene3D" id="2.10.90.10">
    <property type="entry name" value="Cystine-knot cytokines"/>
    <property type="match status" value="1"/>
</dbReference>
<sequence>VTSDMFPRSCLVSALLACLLASVSASPVLDQHQTELKEHYEHLQYIAEFPCHVPQPRVYSVEELFPRDETLGKAFFPDVTVLHRCDETVGCCTQGRHCGPLHTEKLSLPFKITFLEDIEKHKKGSWIIDYYYLQNHTECDCLEAPGHTQEYPYEAPLPPSSYGSPSSFPLDSKYSGSPSTPEKGDTLWKGTPEFQVNNEPVFSSLDTRRQELQESLSSESSQSSSSSQELTLKDIEMLLHSAYKPQDQQTQPSRVSEIKNENVGVVTSPDEVCEEDPK</sequence>
<evidence type="ECO:0000256" key="1">
    <source>
        <dbReference type="SAM" id="MobiDB-lite"/>
    </source>
</evidence>
<feature type="region of interest" description="Disordered" evidence="1">
    <location>
        <begin position="207"/>
        <end position="278"/>
    </location>
</feature>
<protein>
    <submittedName>
        <fullName evidence="3">Uncharacterized protein</fullName>
    </submittedName>
</protein>
<reference evidence="3" key="1">
    <citation type="submission" date="2015-11" db="EMBL/GenBank/DDBJ databases">
        <title>De novo transcriptome assembly of four potential Pierce s Disease insect vectors from Arizona vineyards.</title>
        <authorList>
            <person name="Tassone E.E."/>
        </authorList>
    </citation>
    <scope>NUCLEOTIDE SEQUENCE</scope>
</reference>
<feature type="signal peptide" evidence="2">
    <location>
        <begin position="1"/>
        <end position="25"/>
    </location>
</feature>
<dbReference type="AlphaFoldDB" id="A0A1B6M0Q8"/>
<name>A0A1B6M0Q8_9HEMI</name>
<evidence type="ECO:0000256" key="2">
    <source>
        <dbReference type="SAM" id="SignalP"/>
    </source>
</evidence>
<feature type="non-terminal residue" evidence="3">
    <location>
        <position position="1"/>
    </location>
</feature>